<dbReference type="InterPro" id="IPR053221">
    <property type="entry name" value="Burnettramic_acid_biosynth"/>
</dbReference>
<evidence type="ECO:0000313" key="3">
    <source>
        <dbReference type="Proteomes" id="UP001215598"/>
    </source>
</evidence>
<gene>
    <name evidence="2" type="ORF">B0H16DRAFT_1296674</name>
</gene>
<proteinExistence type="predicted"/>
<dbReference type="AlphaFoldDB" id="A0AAD7P1W5"/>
<feature type="compositionally biased region" description="Polar residues" evidence="1">
    <location>
        <begin position="19"/>
        <end position="29"/>
    </location>
</feature>
<evidence type="ECO:0000313" key="2">
    <source>
        <dbReference type="EMBL" id="KAJ7784350.1"/>
    </source>
</evidence>
<feature type="region of interest" description="Disordered" evidence="1">
    <location>
        <begin position="1"/>
        <end position="29"/>
    </location>
</feature>
<organism evidence="2 3">
    <name type="scientific">Mycena metata</name>
    <dbReference type="NCBI Taxonomy" id="1033252"/>
    <lineage>
        <taxon>Eukaryota</taxon>
        <taxon>Fungi</taxon>
        <taxon>Dikarya</taxon>
        <taxon>Basidiomycota</taxon>
        <taxon>Agaricomycotina</taxon>
        <taxon>Agaricomycetes</taxon>
        <taxon>Agaricomycetidae</taxon>
        <taxon>Agaricales</taxon>
        <taxon>Marasmiineae</taxon>
        <taxon>Mycenaceae</taxon>
        <taxon>Mycena</taxon>
    </lineage>
</organism>
<sequence length="451" mass="49481">MDSYPSAYTPPPGPPPSSVAGQAQPQASSSGVQFTRDADFLIQSFLPSSPVSHQGPSGIPLPFCAPQTADSFDAPFARGYNAALHDSVGLSQDQLLAFIDGLNLAMTSSPPLRVVNFAGMVIGFVPYHWAIIAGAVMQTAAKTGMHILSKTLTDRYLRAANLRLFKPRGLIVRLCTTAAMRHLVMRTGNGAGPSTMTKIGRGVSTVLLHAPLPLSSRIVRAIADKPPKVHASISDVGDGRKMSLATQRRLASLEGYALHLQLNVPPPAKAQGVMDTMGSWGVAFDQWRTGRKQDKIEQRRRQLERVNSQLQPGPSSYQQPMGYGEMSVMGRRERKDLRKAAKRTRRPERGPGLIGSLIGPKETKLERRVANADLIEHWKSDKGLWIVIMNAELDKEIEGIERAESMDNEEQVDAQTWRAEMIKERDILEEESDSDSDSEDEDGGYPNDKKH</sequence>
<protein>
    <submittedName>
        <fullName evidence="2">Uncharacterized protein</fullName>
    </submittedName>
</protein>
<comment type="caution">
    <text evidence="2">The sequence shown here is derived from an EMBL/GenBank/DDBJ whole genome shotgun (WGS) entry which is preliminary data.</text>
</comment>
<accession>A0AAD7P1W5</accession>
<keyword evidence="3" id="KW-1185">Reference proteome</keyword>
<feature type="compositionally biased region" description="Acidic residues" evidence="1">
    <location>
        <begin position="427"/>
        <end position="443"/>
    </location>
</feature>
<reference evidence="2" key="1">
    <citation type="submission" date="2023-03" db="EMBL/GenBank/DDBJ databases">
        <title>Massive genome expansion in bonnet fungi (Mycena s.s.) driven by repeated elements and novel gene families across ecological guilds.</title>
        <authorList>
            <consortium name="Lawrence Berkeley National Laboratory"/>
            <person name="Harder C.B."/>
            <person name="Miyauchi S."/>
            <person name="Viragh M."/>
            <person name="Kuo A."/>
            <person name="Thoen E."/>
            <person name="Andreopoulos B."/>
            <person name="Lu D."/>
            <person name="Skrede I."/>
            <person name="Drula E."/>
            <person name="Henrissat B."/>
            <person name="Morin E."/>
            <person name="Kohler A."/>
            <person name="Barry K."/>
            <person name="LaButti K."/>
            <person name="Morin E."/>
            <person name="Salamov A."/>
            <person name="Lipzen A."/>
            <person name="Mereny Z."/>
            <person name="Hegedus B."/>
            <person name="Baldrian P."/>
            <person name="Stursova M."/>
            <person name="Weitz H."/>
            <person name="Taylor A."/>
            <person name="Grigoriev I.V."/>
            <person name="Nagy L.G."/>
            <person name="Martin F."/>
            <person name="Kauserud H."/>
        </authorList>
    </citation>
    <scope>NUCLEOTIDE SEQUENCE</scope>
    <source>
        <strain evidence="2">CBHHK182m</strain>
    </source>
</reference>
<name>A0AAD7P1W5_9AGAR</name>
<feature type="compositionally biased region" description="Polar residues" evidence="1">
    <location>
        <begin position="305"/>
        <end position="319"/>
    </location>
</feature>
<evidence type="ECO:0000256" key="1">
    <source>
        <dbReference type="SAM" id="MobiDB-lite"/>
    </source>
</evidence>
<feature type="region of interest" description="Disordered" evidence="1">
    <location>
        <begin position="422"/>
        <end position="451"/>
    </location>
</feature>
<feature type="region of interest" description="Disordered" evidence="1">
    <location>
        <begin position="304"/>
        <end position="323"/>
    </location>
</feature>
<feature type="region of interest" description="Disordered" evidence="1">
    <location>
        <begin position="339"/>
        <end position="358"/>
    </location>
</feature>
<dbReference type="Proteomes" id="UP001215598">
    <property type="component" value="Unassembled WGS sequence"/>
</dbReference>
<dbReference type="PANTHER" id="PTHR38887">
    <property type="entry name" value="CHROMOSOME 21, WHOLE GENOME SHOTGUN SEQUENCE"/>
    <property type="match status" value="1"/>
</dbReference>
<feature type="compositionally biased region" description="Pro residues" evidence="1">
    <location>
        <begin position="8"/>
        <end position="17"/>
    </location>
</feature>
<dbReference type="PANTHER" id="PTHR38887:SF1">
    <property type="entry name" value="RAS MODIFICATION PROTEIN ERF4"/>
    <property type="match status" value="1"/>
</dbReference>
<dbReference type="EMBL" id="JARKIB010000002">
    <property type="protein sequence ID" value="KAJ7784350.1"/>
    <property type="molecule type" value="Genomic_DNA"/>
</dbReference>